<dbReference type="GO" id="GO:0016020">
    <property type="term" value="C:membrane"/>
    <property type="evidence" value="ECO:0007669"/>
    <property type="project" value="UniProtKB-ARBA"/>
</dbReference>
<evidence type="ECO:0000313" key="2">
    <source>
        <dbReference type="EMBL" id="KAE9615254.1"/>
    </source>
</evidence>
<keyword evidence="2" id="KW-0418">Kinase</keyword>
<evidence type="ECO:0000313" key="3">
    <source>
        <dbReference type="Proteomes" id="UP000447434"/>
    </source>
</evidence>
<dbReference type="EMBL" id="WOCE01000004">
    <property type="protein sequence ID" value="KAE9615254.1"/>
    <property type="molecule type" value="Genomic_DNA"/>
</dbReference>
<dbReference type="InterPro" id="IPR003409">
    <property type="entry name" value="MORN"/>
</dbReference>
<dbReference type="OrthoDB" id="1707155at2759"/>
<protein>
    <submittedName>
        <fullName evidence="2">Putative 1-phosphatidylinositol-4-phosphate 5-kinase</fullName>
    </submittedName>
</protein>
<proteinExistence type="predicted"/>
<organism evidence="2 3">
    <name type="scientific">Lupinus albus</name>
    <name type="common">White lupine</name>
    <name type="synonym">Lupinus termis</name>
    <dbReference type="NCBI Taxonomy" id="3870"/>
    <lineage>
        <taxon>Eukaryota</taxon>
        <taxon>Viridiplantae</taxon>
        <taxon>Streptophyta</taxon>
        <taxon>Embryophyta</taxon>
        <taxon>Tracheophyta</taxon>
        <taxon>Spermatophyta</taxon>
        <taxon>Magnoliopsida</taxon>
        <taxon>eudicotyledons</taxon>
        <taxon>Gunneridae</taxon>
        <taxon>Pentapetalae</taxon>
        <taxon>rosids</taxon>
        <taxon>fabids</taxon>
        <taxon>Fabales</taxon>
        <taxon>Fabaceae</taxon>
        <taxon>Papilionoideae</taxon>
        <taxon>50 kb inversion clade</taxon>
        <taxon>genistoids sensu lato</taxon>
        <taxon>core genistoids</taxon>
        <taxon>Genisteae</taxon>
        <taxon>Lupinus</taxon>
    </lineage>
</organism>
<keyword evidence="2" id="KW-0808">Transferase</keyword>
<keyword evidence="3" id="KW-1185">Reference proteome</keyword>
<dbReference type="SMART" id="SM00698">
    <property type="entry name" value="MORN"/>
    <property type="match status" value="3"/>
</dbReference>
<dbReference type="AlphaFoldDB" id="A0A6A4QQN3"/>
<evidence type="ECO:0000256" key="1">
    <source>
        <dbReference type="ARBA" id="ARBA00022737"/>
    </source>
</evidence>
<comment type="caution">
    <text evidence="2">The sequence shown here is derived from an EMBL/GenBank/DDBJ whole genome shotgun (WGS) entry which is preliminary data.</text>
</comment>
<dbReference type="PANTHER" id="PTHR23084:SF263">
    <property type="entry name" value="MORN REPEAT-CONTAINING PROTEIN 1"/>
    <property type="match status" value="1"/>
</dbReference>
<reference evidence="3" key="1">
    <citation type="journal article" date="2020" name="Nat. Commun.">
        <title>Genome sequence of the cluster root forming white lupin.</title>
        <authorList>
            <person name="Hufnagel B."/>
            <person name="Marques A."/>
            <person name="Soriano A."/>
            <person name="Marques L."/>
            <person name="Divol F."/>
            <person name="Doumas P."/>
            <person name="Sallet E."/>
            <person name="Mancinotti D."/>
            <person name="Carrere S."/>
            <person name="Marande W."/>
            <person name="Arribat S."/>
            <person name="Keller J."/>
            <person name="Huneau C."/>
            <person name="Blein T."/>
            <person name="Aime D."/>
            <person name="Laguerre M."/>
            <person name="Taylor J."/>
            <person name="Schubert V."/>
            <person name="Nelson M."/>
            <person name="Geu-Flores F."/>
            <person name="Crespi M."/>
            <person name="Gallardo-Guerrero K."/>
            <person name="Delaux P.-M."/>
            <person name="Salse J."/>
            <person name="Berges H."/>
            <person name="Guyot R."/>
            <person name="Gouzy J."/>
            <person name="Peret B."/>
        </authorList>
    </citation>
    <scope>NUCLEOTIDE SEQUENCE [LARGE SCALE GENOMIC DNA]</scope>
    <source>
        <strain evidence="3">cv. Amiga</strain>
    </source>
</reference>
<dbReference type="Proteomes" id="UP000447434">
    <property type="component" value="Chromosome 4"/>
</dbReference>
<accession>A0A6A4QQN3</accession>
<name>A0A6A4QQN3_LUPAL</name>
<sequence>MEGFGTFIGYDGETYNGTWSCDKKHGLGLKRYLNGDVYEGMWKENLQDGVGRYVWKNGNEYVGEWKNGVINGKGELVWSNGNRYGGQWNHGSGSAVDVGRGSVSEKIFPRNCDILDNVDASMHYQDGMASDCDDVKHFRRKPCGGFSSEVKKPGQTVSKGHKNYDLVLNLQFGIRLITSIFWYKKG</sequence>
<gene>
    <name evidence="2" type="ORF">Lalb_Chr04g0253321</name>
</gene>
<dbReference type="Gene3D" id="2.20.110.10">
    <property type="entry name" value="Histone H3 K4-specific methyltransferase SET7/9 N-terminal domain"/>
    <property type="match status" value="2"/>
</dbReference>
<dbReference type="GO" id="GO:0016301">
    <property type="term" value="F:kinase activity"/>
    <property type="evidence" value="ECO:0007669"/>
    <property type="project" value="UniProtKB-KW"/>
</dbReference>
<dbReference type="SUPFAM" id="SSF82185">
    <property type="entry name" value="Histone H3 K4-specific methyltransferase SET7/9 N-terminal domain"/>
    <property type="match status" value="1"/>
</dbReference>
<keyword evidence="1" id="KW-0677">Repeat</keyword>
<dbReference type="PANTHER" id="PTHR23084">
    <property type="entry name" value="PHOSPHATIDYLINOSITOL-4-PHOSPHATE 5-KINASE RELATED"/>
    <property type="match status" value="1"/>
</dbReference>
<dbReference type="Pfam" id="PF02493">
    <property type="entry name" value="MORN"/>
    <property type="match status" value="4"/>
</dbReference>